<evidence type="ECO:0000256" key="1">
    <source>
        <dbReference type="ARBA" id="ARBA00022741"/>
    </source>
</evidence>
<evidence type="ECO:0000256" key="2">
    <source>
        <dbReference type="ARBA" id="ARBA00022917"/>
    </source>
</evidence>
<evidence type="ECO:0000259" key="4">
    <source>
        <dbReference type="SMART" id="SM00838"/>
    </source>
</evidence>
<evidence type="ECO:0000256" key="3">
    <source>
        <dbReference type="ARBA" id="ARBA00023134"/>
    </source>
</evidence>
<dbReference type="GO" id="GO:0032790">
    <property type="term" value="P:ribosome disassembly"/>
    <property type="evidence" value="ECO:0007669"/>
    <property type="project" value="TreeGrafter"/>
</dbReference>
<dbReference type="InterPro" id="IPR035647">
    <property type="entry name" value="EFG_III/V"/>
</dbReference>
<dbReference type="GO" id="GO:0005739">
    <property type="term" value="C:mitochondrion"/>
    <property type="evidence" value="ECO:0007669"/>
    <property type="project" value="TreeGrafter"/>
</dbReference>
<feature type="domain" description="Elongation factor EFG" evidence="4">
    <location>
        <begin position="1"/>
        <end position="84"/>
    </location>
</feature>
<keyword evidence="6" id="KW-1185">Reference proteome</keyword>
<dbReference type="InterPro" id="IPR000640">
    <property type="entry name" value="EFG_V-like"/>
</dbReference>
<dbReference type="Pfam" id="PF00679">
    <property type="entry name" value="EFG_C"/>
    <property type="match status" value="1"/>
</dbReference>
<sequence>MEVQIDVRSEEPTQPILNELIRRRARIQNSDRINESTVRITANLPLSETENLSRTVRTLTSGFGDISVQISGYQEVPDFERNAILERRHGSL</sequence>
<dbReference type="GO" id="GO:0003924">
    <property type="term" value="F:GTPase activity"/>
    <property type="evidence" value="ECO:0007669"/>
    <property type="project" value="TreeGrafter"/>
</dbReference>
<dbReference type="CDD" id="cd01514">
    <property type="entry name" value="Elongation_Factor_C"/>
    <property type="match status" value="1"/>
</dbReference>
<accession>A0A8R1I3Y4</accession>
<dbReference type="PANTHER" id="PTHR43261">
    <property type="entry name" value="TRANSLATION ELONGATION FACTOR G-RELATED"/>
    <property type="match status" value="1"/>
</dbReference>
<protein>
    <submittedName>
        <fullName evidence="5">EFG_C domain-containing protein</fullName>
    </submittedName>
</protein>
<dbReference type="GO" id="GO:0005525">
    <property type="term" value="F:GTP binding"/>
    <property type="evidence" value="ECO:0007669"/>
    <property type="project" value="UniProtKB-KW"/>
</dbReference>
<dbReference type="Proteomes" id="UP000005237">
    <property type="component" value="Unassembled WGS sequence"/>
</dbReference>
<dbReference type="PANTHER" id="PTHR43261:SF1">
    <property type="entry name" value="RIBOSOME-RELEASING FACTOR 2, MITOCHONDRIAL"/>
    <property type="match status" value="1"/>
</dbReference>
<proteinExistence type="predicted"/>
<dbReference type="SUPFAM" id="SSF54980">
    <property type="entry name" value="EF-G C-terminal domain-like"/>
    <property type="match status" value="1"/>
</dbReference>
<name>A0A8R1I3Y4_CAEJA</name>
<dbReference type="Gene3D" id="3.30.70.240">
    <property type="match status" value="1"/>
</dbReference>
<evidence type="ECO:0000313" key="5">
    <source>
        <dbReference type="EnsemblMetazoa" id="CJA18567.1"/>
    </source>
</evidence>
<keyword evidence="3" id="KW-0342">GTP-binding</keyword>
<reference evidence="5" key="2">
    <citation type="submission" date="2022-06" db="UniProtKB">
        <authorList>
            <consortium name="EnsemblMetazoa"/>
        </authorList>
    </citation>
    <scope>IDENTIFICATION</scope>
    <source>
        <strain evidence="5">DF5081</strain>
    </source>
</reference>
<keyword evidence="1" id="KW-0547">Nucleotide-binding</keyword>
<reference evidence="6" key="1">
    <citation type="submission" date="2010-08" db="EMBL/GenBank/DDBJ databases">
        <authorList>
            <consortium name="Caenorhabditis japonica Sequencing Consortium"/>
            <person name="Wilson R.K."/>
        </authorList>
    </citation>
    <scope>NUCLEOTIDE SEQUENCE [LARGE SCALE GENOMIC DNA]</scope>
    <source>
        <strain evidence="6">DF5081</strain>
    </source>
</reference>
<evidence type="ECO:0000313" key="6">
    <source>
        <dbReference type="Proteomes" id="UP000005237"/>
    </source>
</evidence>
<dbReference type="SMART" id="SM00838">
    <property type="entry name" value="EFG_C"/>
    <property type="match status" value="1"/>
</dbReference>
<dbReference type="EnsemblMetazoa" id="CJA18567.1">
    <property type="protein sequence ID" value="CJA18567.1"/>
    <property type="gene ID" value="WBGene00137771"/>
</dbReference>
<keyword evidence="2" id="KW-0648">Protein biosynthesis</keyword>
<organism evidence="5 6">
    <name type="scientific">Caenorhabditis japonica</name>
    <dbReference type="NCBI Taxonomy" id="281687"/>
    <lineage>
        <taxon>Eukaryota</taxon>
        <taxon>Metazoa</taxon>
        <taxon>Ecdysozoa</taxon>
        <taxon>Nematoda</taxon>
        <taxon>Chromadorea</taxon>
        <taxon>Rhabditida</taxon>
        <taxon>Rhabditina</taxon>
        <taxon>Rhabditomorpha</taxon>
        <taxon>Rhabditoidea</taxon>
        <taxon>Rhabditidae</taxon>
        <taxon>Peloderinae</taxon>
        <taxon>Caenorhabditis</taxon>
    </lineage>
</organism>
<dbReference type="GO" id="GO:0032543">
    <property type="term" value="P:mitochondrial translation"/>
    <property type="evidence" value="ECO:0007669"/>
    <property type="project" value="TreeGrafter"/>
</dbReference>
<dbReference type="AlphaFoldDB" id="A0A8R1I3Y4"/>
<dbReference type="FunFam" id="3.30.70.240:FF:000031">
    <property type="entry name" value="Mitochondrial elongation factor G2"/>
    <property type="match status" value="1"/>
</dbReference>